<organism evidence="5 7">
    <name type="scientific">Streptomyces griseochromogenes</name>
    <dbReference type="NCBI Taxonomy" id="68214"/>
    <lineage>
        <taxon>Bacteria</taxon>
        <taxon>Bacillati</taxon>
        <taxon>Actinomycetota</taxon>
        <taxon>Actinomycetes</taxon>
        <taxon>Kitasatosporales</taxon>
        <taxon>Streptomycetaceae</taxon>
        <taxon>Streptomyces</taxon>
    </lineage>
</organism>
<evidence type="ECO:0000313" key="6">
    <source>
        <dbReference type="EMBL" id="MBP2051125.1"/>
    </source>
</evidence>
<dbReference type="PANTHER" id="PTHR43004:SF19">
    <property type="entry name" value="BINDING MONOOXYGENASE, PUTATIVE (JCVI)-RELATED"/>
    <property type="match status" value="1"/>
</dbReference>
<dbReference type="STRING" id="68214.AVL59_46185"/>
<gene>
    <name evidence="5" type="ORF">AVL59_46185</name>
    <name evidence="6" type="ORF">J2Z21_004075</name>
</gene>
<dbReference type="RefSeq" id="WP_067316381.1">
    <property type="nucleotide sequence ID" value="NZ_CP016279.1"/>
</dbReference>
<dbReference type="InterPro" id="IPR002938">
    <property type="entry name" value="FAD-bd"/>
</dbReference>
<dbReference type="EMBL" id="JAGGLP010000007">
    <property type="protein sequence ID" value="MBP2051125.1"/>
    <property type="molecule type" value="Genomic_DNA"/>
</dbReference>
<dbReference type="GO" id="GO:0016709">
    <property type="term" value="F:oxidoreductase activity, acting on paired donors, with incorporation or reduction of molecular oxygen, NAD(P)H as one donor, and incorporation of one atom of oxygen"/>
    <property type="evidence" value="ECO:0007669"/>
    <property type="project" value="UniProtKB-ARBA"/>
</dbReference>
<dbReference type="GO" id="GO:0071949">
    <property type="term" value="F:FAD binding"/>
    <property type="evidence" value="ECO:0007669"/>
    <property type="project" value="InterPro"/>
</dbReference>
<dbReference type="EMBL" id="CP016279">
    <property type="protein sequence ID" value="ANP56024.1"/>
    <property type="molecule type" value="Genomic_DNA"/>
</dbReference>
<dbReference type="InterPro" id="IPR036188">
    <property type="entry name" value="FAD/NAD-bd_sf"/>
</dbReference>
<reference evidence="5 7" key="1">
    <citation type="submission" date="2016-06" db="EMBL/GenBank/DDBJ databases">
        <title>Complete genome sequence of Streptomyces griseochromogenes ATCC 14511, the Blasticidin S producer.</title>
        <authorList>
            <person name="Wu L."/>
        </authorList>
    </citation>
    <scope>NUCLEOTIDE SEQUENCE [LARGE SCALE GENOMIC DNA]</scope>
    <source>
        <strain evidence="5 7">ATCC 14511</strain>
    </source>
</reference>
<dbReference type="Pfam" id="PF21274">
    <property type="entry name" value="Rng_hyd_C"/>
    <property type="match status" value="1"/>
</dbReference>
<reference evidence="6 8" key="2">
    <citation type="submission" date="2021-03" db="EMBL/GenBank/DDBJ databases">
        <title>Genomic Encyclopedia of Type Strains, Phase IV (KMG-IV): sequencing the most valuable type-strain genomes for metagenomic binning, comparative biology and taxonomic classification.</title>
        <authorList>
            <person name="Goeker M."/>
        </authorList>
    </citation>
    <scope>NUCLEOTIDE SEQUENCE [LARGE SCALE GENOMIC DNA]</scope>
    <source>
        <strain evidence="6 8">DSM 40499</strain>
    </source>
</reference>
<evidence type="ECO:0000313" key="8">
    <source>
        <dbReference type="Proteomes" id="UP001519309"/>
    </source>
</evidence>
<evidence type="ECO:0000256" key="1">
    <source>
        <dbReference type="ARBA" id="ARBA00001974"/>
    </source>
</evidence>
<keyword evidence="8" id="KW-1185">Reference proteome</keyword>
<accession>A0A1B1BB08</accession>
<evidence type="ECO:0000313" key="5">
    <source>
        <dbReference type="EMBL" id="ANP56024.1"/>
    </source>
</evidence>
<dbReference type="Gene3D" id="3.50.50.60">
    <property type="entry name" value="FAD/NAD(P)-binding domain"/>
    <property type="match status" value="1"/>
</dbReference>
<protein>
    <submittedName>
        <fullName evidence="5 6">Oxygenase</fullName>
        <ecNumber evidence="6">1.14.-.-</ecNumber>
    </submittedName>
</protein>
<dbReference type="EC" id="1.14.-.-" evidence="6"/>
<comment type="cofactor">
    <cofactor evidence="1">
        <name>FAD</name>
        <dbReference type="ChEBI" id="CHEBI:57692"/>
    </cofactor>
</comment>
<dbReference type="OrthoDB" id="8670884at2"/>
<keyword evidence="3" id="KW-0274">FAD</keyword>
<dbReference type="PRINTS" id="PR00420">
    <property type="entry name" value="RNGMNOXGNASE"/>
</dbReference>
<dbReference type="KEGG" id="sgs:AVL59_46185"/>
<feature type="domain" description="FAD-binding" evidence="4">
    <location>
        <begin position="9"/>
        <end position="345"/>
    </location>
</feature>
<sequence>MSDEADGPTQVLIAGAGPVGLTTAYELHRRGVRVRLVDAADGPATTSRAVATHARSMEVYDQMGLAPALLARGRRMQAFSMHKGGTRLARMGADYSALPTRYPQTTLLEQAGTEEVLRDALAARGVKVEWGVRLGTFTQDDRSVTATLHHAGGDEETVEVPWLVGCDGGRSHVRKSLGLRLVGDSTETWLIADAVIDMDVPDDSIHWLHVEGGTIMAVPFPETGKWRLLDTVDVDYDGDPAEVAARFSRKLAKGFGVRAVVHEPSWVSVFTIQQRMIERMRVGRCFVAGDAAHVHSPASGQGMNTGVQDAFNLAWKLAMVVRGQADQELLDSYAVERVPVGRTLLGATKKATALVALKGALQEVMLPVAFAVVRNAPPLKGRIERKIMAAMSGLKLSYPQSPLTTTDPGGHLPRPGERVTRMTEEDARRSPGCAALVEALRDPRWTLLVFPSPSGAAGAPDAAETVRGADWLSVRVATADLPDPDGGLRNALGVGREGWLLVRPDGYVAARGDRVTPDALRAATSFGWRVTTPRPEGHGPA</sequence>
<dbReference type="InterPro" id="IPR050641">
    <property type="entry name" value="RIFMO-like"/>
</dbReference>
<dbReference type="SUPFAM" id="SSF51905">
    <property type="entry name" value="FAD/NAD(P)-binding domain"/>
    <property type="match status" value="1"/>
</dbReference>
<proteinExistence type="predicted"/>
<keyword evidence="6" id="KW-0560">Oxidoreductase</keyword>
<keyword evidence="2" id="KW-0285">Flavoprotein</keyword>
<dbReference type="GO" id="GO:0051213">
    <property type="term" value="F:dioxygenase activity"/>
    <property type="evidence" value="ECO:0007669"/>
    <property type="project" value="UniProtKB-KW"/>
</dbReference>
<dbReference type="Proteomes" id="UP001519309">
    <property type="component" value="Unassembled WGS sequence"/>
</dbReference>
<evidence type="ECO:0000313" key="7">
    <source>
        <dbReference type="Proteomes" id="UP000092659"/>
    </source>
</evidence>
<dbReference type="Proteomes" id="UP000092659">
    <property type="component" value="Chromosome"/>
</dbReference>
<dbReference type="Gene3D" id="3.30.70.2450">
    <property type="match status" value="1"/>
</dbReference>
<name>A0A1B1BB08_9ACTN</name>
<dbReference type="Pfam" id="PF01494">
    <property type="entry name" value="FAD_binding_3"/>
    <property type="match status" value="1"/>
</dbReference>
<dbReference type="AlphaFoldDB" id="A0A1B1BB08"/>
<evidence type="ECO:0000259" key="4">
    <source>
        <dbReference type="Pfam" id="PF01494"/>
    </source>
</evidence>
<dbReference type="Gene3D" id="3.40.30.120">
    <property type="match status" value="1"/>
</dbReference>
<dbReference type="PANTHER" id="PTHR43004">
    <property type="entry name" value="TRK SYSTEM POTASSIUM UPTAKE PROTEIN"/>
    <property type="match status" value="1"/>
</dbReference>
<keyword evidence="6" id="KW-0223">Dioxygenase</keyword>
<evidence type="ECO:0000256" key="2">
    <source>
        <dbReference type="ARBA" id="ARBA00022630"/>
    </source>
</evidence>
<evidence type="ECO:0000256" key="3">
    <source>
        <dbReference type="ARBA" id="ARBA00022827"/>
    </source>
</evidence>